<dbReference type="EMBL" id="OVEO01000005">
    <property type="protein sequence ID" value="SPQ96022.1"/>
    <property type="molecule type" value="Genomic_DNA"/>
</dbReference>
<accession>A0A3P3Y774</accession>
<evidence type="ECO:0008006" key="5">
    <source>
        <dbReference type="Google" id="ProtNLM"/>
    </source>
</evidence>
<keyword evidence="1" id="KW-0812">Transmembrane</keyword>
<evidence type="ECO:0000313" key="4">
    <source>
        <dbReference type="Proteomes" id="UP000290189"/>
    </source>
</evidence>
<keyword evidence="2" id="KW-0732">Signal</keyword>
<feature type="signal peptide" evidence="2">
    <location>
        <begin position="1"/>
        <end position="23"/>
    </location>
</feature>
<protein>
    <recommendedName>
        <fullName evidence="5">SUEL-type lectin domain-containing protein</fullName>
    </recommendedName>
</protein>
<keyword evidence="1" id="KW-1133">Transmembrane helix</keyword>
<name>A0A3P3Y774_PLABS</name>
<gene>
    <name evidence="3" type="ORF">PLBR_LOCUS3237</name>
</gene>
<evidence type="ECO:0000256" key="2">
    <source>
        <dbReference type="SAM" id="SignalP"/>
    </source>
</evidence>
<dbReference type="AlphaFoldDB" id="A0A3P3Y774"/>
<proteinExistence type="predicted"/>
<reference evidence="3 4" key="1">
    <citation type="submission" date="2018-03" db="EMBL/GenBank/DDBJ databases">
        <authorList>
            <person name="Fogelqvist J."/>
        </authorList>
    </citation>
    <scope>NUCLEOTIDE SEQUENCE [LARGE SCALE GENOMIC DNA]</scope>
</reference>
<feature type="transmembrane region" description="Helical" evidence="1">
    <location>
        <begin position="187"/>
        <end position="209"/>
    </location>
</feature>
<dbReference type="Proteomes" id="UP000290189">
    <property type="component" value="Unassembled WGS sequence"/>
</dbReference>
<evidence type="ECO:0000313" key="3">
    <source>
        <dbReference type="EMBL" id="SPQ96022.1"/>
    </source>
</evidence>
<sequence>MRFDRMAIVAFLAVVALAAPASAQQHPKRSAKICKLSEPLILSNGRTTSVAGCSTTSLEEPVHQLQYSVSCNYVGQSDRCQFSTFLSSGAACQANRPIVPDGFLKASVCSSSSEPDGNCNRALQVPAGLQDAFTDVCLVVSCLSEPSCSVNATIRLDARKAPVKMGASIEEGSGQDYLRHKPWQRSIFVWCGVGVVFIVAVAACAYIVVRRQRRSREQKNLNRNRDGIWVLATGAEYDRRDPRVSDPTINDL</sequence>
<evidence type="ECO:0000256" key="1">
    <source>
        <dbReference type="SAM" id="Phobius"/>
    </source>
</evidence>
<geneLocation type="mitochondrion" evidence="3"/>
<keyword evidence="1" id="KW-0472">Membrane</keyword>
<keyword evidence="3" id="KW-0496">Mitochondrion</keyword>
<organism evidence="3 4">
    <name type="scientific">Plasmodiophora brassicae</name>
    <name type="common">Clubroot disease agent</name>
    <dbReference type="NCBI Taxonomy" id="37360"/>
    <lineage>
        <taxon>Eukaryota</taxon>
        <taxon>Sar</taxon>
        <taxon>Rhizaria</taxon>
        <taxon>Endomyxa</taxon>
        <taxon>Phytomyxea</taxon>
        <taxon>Plasmodiophorida</taxon>
        <taxon>Plasmodiophoridae</taxon>
        <taxon>Plasmodiophora</taxon>
    </lineage>
</organism>
<feature type="chain" id="PRO_5018270813" description="SUEL-type lectin domain-containing protein" evidence="2">
    <location>
        <begin position="24"/>
        <end position="252"/>
    </location>
</feature>